<gene>
    <name evidence="2" type="ORF">KC19_10G177300</name>
</gene>
<dbReference type="EMBL" id="CM026431">
    <property type="protein sequence ID" value="KAG0560389.1"/>
    <property type="molecule type" value="Genomic_DNA"/>
</dbReference>
<dbReference type="AlphaFoldDB" id="A0A8T0GQ29"/>
<reference evidence="2" key="1">
    <citation type="submission" date="2020-06" db="EMBL/GenBank/DDBJ databases">
        <title>WGS assembly of Ceratodon purpureus strain R40.</title>
        <authorList>
            <person name="Carey S.B."/>
            <person name="Jenkins J."/>
            <person name="Shu S."/>
            <person name="Lovell J.T."/>
            <person name="Sreedasyam A."/>
            <person name="Maumus F."/>
            <person name="Tiley G.P."/>
            <person name="Fernandez-Pozo N."/>
            <person name="Barry K."/>
            <person name="Chen C."/>
            <person name="Wang M."/>
            <person name="Lipzen A."/>
            <person name="Daum C."/>
            <person name="Saski C.A."/>
            <person name="Payton A.C."/>
            <person name="Mcbreen J.C."/>
            <person name="Conrad R.E."/>
            <person name="Kollar L.M."/>
            <person name="Olsson S."/>
            <person name="Huttunen S."/>
            <person name="Landis J.B."/>
            <person name="Wickett N.J."/>
            <person name="Johnson M.G."/>
            <person name="Rensing S.A."/>
            <person name="Grimwood J."/>
            <person name="Schmutz J."/>
            <person name="Mcdaniel S.F."/>
        </authorList>
    </citation>
    <scope>NUCLEOTIDE SEQUENCE</scope>
    <source>
        <strain evidence="2">R40</strain>
    </source>
</reference>
<evidence type="ECO:0000313" key="3">
    <source>
        <dbReference type="Proteomes" id="UP000822688"/>
    </source>
</evidence>
<organism evidence="2 3">
    <name type="scientific">Ceratodon purpureus</name>
    <name type="common">Fire moss</name>
    <name type="synonym">Dicranum purpureum</name>
    <dbReference type="NCBI Taxonomy" id="3225"/>
    <lineage>
        <taxon>Eukaryota</taxon>
        <taxon>Viridiplantae</taxon>
        <taxon>Streptophyta</taxon>
        <taxon>Embryophyta</taxon>
        <taxon>Bryophyta</taxon>
        <taxon>Bryophytina</taxon>
        <taxon>Bryopsida</taxon>
        <taxon>Dicranidae</taxon>
        <taxon>Pseudoditrichales</taxon>
        <taxon>Ditrichaceae</taxon>
        <taxon>Ceratodon</taxon>
    </lineage>
</organism>
<accession>A0A8T0GQ29</accession>
<dbReference type="Proteomes" id="UP000822688">
    <property type="component" value="Chromosome 10"/>
</dbReference>
<proteinExistence type="predicted"/>
<sequence length="52" mass="5909">MLTDFSCDSHHTWFCFLIFLVRRGLAGILEEELNSGFTTGQCEFVWGSGSYV</sequence>
<evidence type="ECO:0000313" key="2">
    <source>
        <dbReference type="EMBL" id="KAG0560389.1"/>
    </source>
</evidence>
<feature type="chain" id="PRO_5035757907" evidence="1">
    <location>
        <begin position="27"/>
        <end position="52"/>
    </location>
</feature>
<evidence type="ECO:0000256" key="1">
    <source>
        <dbReference type="SAM" id="SignalP"/>
    </source>
</evidence>
<feature type="signal peptide" evidence="1">
    <location>
        <begin position="1"/>
        <end position="26"/>
    </location>
</feature>
<keyword evidence="3" id="KW-1185">Reference proteome</keyword>
<protein>
    <submittedName>
        <fullName evidence="2">Uncharacterized protein</fullName>
    </submittedName>
</protein>
<comment type="caution">
    <text evidence="2">The sequence shown here is derived from an EMBL/GenBank/DDBJ whole genome shotgun (WGS) entry which is preliminary data.</text>
</comment>
<name>A0A8T0GQ29_CERPU</name>
<keyword evidence="1" id="KW-0732">Signal</keyword>